<feature type="compositionally biased region" description="Polar residues" evidence="1">
    <location>
        <begin position="7"/>
        <end position="20"/>
    </location>
</feature>
<feature type="region of interest" description="Disordered" evidence="1">
    <location>
        <begin position="1"/>
        <end position="69"/>
    </location>
</feature>
<evidence type="ECO:0000313" key="2">
    <source>
        <dbReference type="EMBL" id="EWY95407.1"/>
    </source>
</evidence>
<reference evidence="2 3" key="1">
    <citation type="submission" date="2011-06" db="EMBL/GenBank/DDBJ databases">
        <title>The Genome Sequence of Fusarium oxysporum FOSC 3-a.</title>
        <authorList>
            <consortium name="The Broad Institute Genome Sequencing Platform"/>
            <person name="Ma L.-J."/>
            <person name="Gale L.R."/>
            <person name="Schwartz D.C."/>
            <person name="Zhou S."/>
            <person name="Corby-Kistler H."/>
            <person name="Young S.K."/>
            <person name="Zeng Q."/>
            <person name="Gargeya S."/>
            <person name="Fitzgerald M."/>
            <person name="Haas B."/>
            <person name="Abouelleil A."/>
            <person name="Alvarado L."/>
            <person name="Arachchi H.M."/>
            <person name="Berlin A."/>
            <person name="Brown A."/>
            <person name="Chapman S.B."/>
            <person name="Chen Z."/>
            <person name="Dunbar C."/>
            <person name="Freedman E."/>
            <person name="Gearin G."/>
            <person name="Gellesch M."/>
            <person name="Goldberg J."/>
            <person name="Griggs A."/>
            <person name="Gujja S."/>
            <person name="Heiman D."/>
            <person name="Howarth C."/>
            <person name="Larson L."/>
            <person name="Lui A."/>
            <person name="MacDonald P.J.P."/>
            <person name="Mehta T."/>
            <person name="Montmayeur A."/>
            <person name="Murphy C."/>
            <person name="Neiman D."/>
            <person name="Pearson M."/>
            <person name="Priest M."/>
            <person name="Roberts A."/>
            <person name="Saif S."/>
            <person name="Shea T."/>
            <person name="Shenoy N."/>
            <person name="Sisk P."/>
            <person name="Stolte C."/>
            <person name="Sykes S."/>
            <person name="Wortman J."/>
            <person name="Nusbaum C."/>
            <person name="Birren B."/>
        </authorList>
    </citation>
    <scope>NUCLEOTIDE SEQUENCE [LARGE SCALE GENOMIC DNA]</scope>
    <source>
        <strain evidence="3">FOSC 3-a</strain>
    </source>
</reference>
<organism evidence="2 3">
    <name type="scientific">Fusarium oxysporum NRRL 32931</name>
    <dbReference type="NCBI Taxonomy" id="660029"/>
    <lineage>
        <taxon>Eukaryota</taxon>
        <taxon>Fungi</taxon>
        <taxon>Dikarya</taxon>
        <taxon>Ascomycota</taxon>
        <taxon>Pezizomycotina</taxon>
        <taxon>Sordariomycetes</taxon>
        <taxon>Hypocreomycetidae</taxon>
        <taxon>Hypocreales</taxon>
        <taxon>Nectriaceae</taxon>
        <taxon>Fusarium</taxon>
        <taxon>Fusarium oxysporum species complex</taxon>
    </lineage>
</organism>
<dbReference type="EMBL" id="JH717841">
    <property type="protein sequence ID" value="EWY95407.1"/>
    <property type="molecule type" value="Genomic_DNA"/>
</dbReference>
<feature type="compositionally biased region" description="Acidic residues" evidence="1">
    <location>
        <begin position="31"/>
        <end position="40"/>
    </location>
</feature>
<dbReference type="HOGENOM" id="CLU_2775987_0_0_1"/>
<protein>
    <submittedName>
        <fullName evidence="2">Uncharacterized protein</fullName>
    </submittedName>
</protein>
<feature type="compositionally biased region" description="Low complexity" evidence="1">
    <location>
        <begin position="41"/>
        <end position="55"/>
    </location>
</feature>
<dbReference type="AlphaFoldDB" id="W9ILC9"/>
<dbReference type="Proteomes" id="UP000030753">
    <property type="component" value="Unassembled WGS sequence"/>
</dbReference>
<sequence>MRPRISTGPQSAESSTQSKARNIALPTVREQDEEEEEEGQESNGGPSGSSGSRPSVEQRPHNDGRRNTT</sequence>
<proteinExistence type="predicted"/>
<evidence type="ECO:0000313" key="3">
    <source>
        <dbReference type="Proteomes" id="UP000030753"/>
    </source>
</evidence>
<evidence type="ECO:0000256" key="1">
    <source>
        <dbReference type="SAM" id="MobiDB-lite"/>
    </source>
</evidence>
<feature type="compositionally biased region" description="Basic and acidic residues" evidence="1">
    <location>
        <begin position="56"/>
        <end position="69"/>
    </location>
</feature>
<name>W9ILC9_FUSOX</name>
<gene>
    <name evidence="2" type="ORF">FOYG_04466</name>
</gene>
<accession>W9ILC9</accession>